<organism evidence="1 2">
    <name type="scientific">Panicum miliaceum</name>
    <name type="common">Proso millet</name>
    <name type="synonym">Broomcorn millet</name>
    <dbReference type="NCBI Taxonomy" id="4540"/>
    <lineage>
        <taxon>Eukaryota</taxon>
        <taxon>Viridiplantae</taxon>
        <taxon>Streptophyta</taxon>
        <taxon>Embryophyta</taxon>
        <taxon>Tracheophyta</taxon>
        <taxon>Spermatophyta</taxon>
        <taxon>Magnoliopsida</taxon>
        <taxon>Liliopsida</taxon>
        <taxon>Poales</taxon>
        <taxon>Poaceae</taxon>
        <taxon>PACMAD clade</taxon>
        <taxon>Panicoideae</taxon>
        <taxon>Panicodae</taxon>
        <taxon>Paniceae</taxon>
        <taxon>Panicinae</taxon>
        <taxon>Panicum</taxon>
        <taxon>Panicum sect. Panicum</taxon>
    </lineage>
</organism>
<dbReference type="AlphaFoldDB" id="A0A3L6RPR1"/>
<name>A0A3L6RPR1_PANMI</name>
<dbReference type="EMBL" id="PQIB02000007">
    <property type="protein sequence ID" value="RLN07143.1"/>
    <property type="molecule type" value="Genomic_DNA"/>
</dbReference>
<evidence type="ECO:0000313" key="1">
    <source>
        <dbReference type="EMBL" id="RLN07143.1"/>
    </source>
</evidence>
<sequence length="62" mass="6944">MEGVEGLMRNLQLSAAKKKGLRIGPKGKAKEQRKRGLENIVDEELGDAKWSRRSEQELAVPL</sequence>
<reference evidence="2" key="1">
    <citation type="journal article" date="2019" name="Nat. Commun.">
        <title>The genome of broomcorn millet.</title>
        <authorList>
            <person name="Zou C."/>
            <person name="Miki D."/>
            <person name="Li D."/>
            <person name="Tang Q."/>
            <person name="Xiao L."/>
            <person name="Rajput S."/>
            <person name="Deng P."/>
            <person name="Jia W."/>
            <person name="Huang R."/>
            <person name="Zhang M."/>
            <person name="Sun Y."/>
            <person name="Hu J."/>
            <person name="Fu X."/>
            <person name="Schnable P.S."/>
            <person name="Li F."/>
            <person name="Zhang H."/>
            <person name="Feng B."/>
            <person name="Zhu X."/>
            <person name="Liu R."/>
            <person name="Schnable J.C."/>
            <person name="Zhu J.-K."/>
            <person name="Zhang H."/>
        </authorList>
    </citation>
    <scope>NUCLEOTIDE SEQUENCE [LARGE SCALE GENOMIC DNA]</scope>
</reference>
<gene>
    <name evidence="1" type="ORF">C2845_PM11G10370</name>
</gene>
<proteinExistence type="predicted"/>
<dbReference type="Proteomes" id="UP000275267">
    <property type="component" value="Unassembled WGS sequence"/>
</dbReference>
<comment type="caution">
    <text evidence="1">The sequence shown here is derived from an EMBL/GenBank/DDBJ whole genome shotgun (WGS) entry which is preliminary data.</text>
</comment>
<protein>
    <submittedName>
        <fullName evidence="1">Uncharacterized protein</fullName>
    </submittedName>
</protein>
<evidence type="ECO:0000313" key="2">
    <source>
        <dbReference type="Proteomes" id="UP000275267"/>
    </source>
</evidence>
<keyword evidence="2" id="KW-1185">Reference proteome</keyword>
<accession>A0A3L6RPR1</accession>